<evidence type="ECO:0000313" key="3">
    <source>
        <dbReference type="Proteomes" id="UP000007962"/>
    </source>
</evidence>
<dbReference type="AlphaFoldDB" id="C5C524"/>
<accession>C5C524</accession>
<evidence type="ECO:0000313" key="2">
    <source>
        <dbReference type="EMBL" id="ACQ82164.1"/>
    </source>
</evidence>
<proteinExistence type="predicted"/>
<feature type="transmembrane region" description="Helical" evidence="1">
    <location>
        <begin position="6"/>
        <end position="32"/>
    </location>
</feature>
<organism evidence="2 3">
    <name type="scientific">Beutenbergia cavernae (strain ATCC BAA-8 / DSM 12333 / CCUG 43141 / JCM 11478 / NBRC 16432 / NCIMB 13614 / HKI 0122)</name>
    <dbReference type="NCBI Taxonomy" id="471853"/>
    <lineage>
        <taxon>Bacteria</taxon>
        <taxon>Bacillati</taxon>
        <taxon>Actinomycetota</taxon>
        <taxon>Actinomycetes</taxon>
        <taxon>Micrococcales</taxon>
        <taxon>Beutenbergiaceae</taxon>
        <taxon>Beutenbergia</taxon>
    </lineage>
</organism>
<dbReference type="Proteomes" id="UP000007962">
    <property type="component" value="Chromosome"/>
</dbReference>
<dbReference type="STRING" id="471853.Bcav_3923"/>
<dbReference type="HOGENOM" id="CLU_2448672_0_0_11"/>
<name>C5C524_BEUC1</name>
<keyword evidence="1" id="KW-0472">Membrane</keyword>
<dbReference type="EMBL" id="CP001618">
    <property type="protein sequence ID" value="ACQ82164.1"/>
    <property type="molecule type" value="Genomic_DNA"/>
</dbReference>
<dbReference type="KEGG" id="bcv:Bcav_3923"/>
<evidence type="ECO:0000256" key="1">
    <source>
        <dbReference type="SAM" id="Phobius"/>
    </source>
</evidence>
<keyword evidence="1" id="KW-0812">Transmembrane</keyword>
<keyword evidence="1" id="KW-1133">Transmembrane helix</keyword>
<dbReference type="RefSeq" id="WP_015884401.1">
    <property type="nucleotide sequence ID" value="NC_012669.1"/>
</dbReference>
<reference evidence="2 3" key="1">
    <citation type="journal article" date="2009" name="Stand. Genomic Sci.">
        <title>Complete genome sequence of Beutenbergia cavernae type strain (HKI 0122).</title>
        <authorList>
            <person name="Land M."/>
            <person name="Pukall R."/>
            <person name="Abt B."/>
            <person name="Goker M."/>
            <person name="Rohde M."/>
            <person name="Glavina Del Rio T."/>
            <person name="Tice H."/>
            <person name="Copeland A."/>
            <person name="Cheng J.F."/>
            <person name="Lucas S."/>
            <person name="Chen F."/>
            <person name="Nolan M."/>
            <person name="Bruce D."/>
            <person name="Goodwin L."/>
            <person name="Pitluck S."/>
            <person name="Ivanova N."/>
            <person name="Mavromatis K."/>
            <person name="Ovchinnikova G."/>
            <person name="Pati A."/>
            <person name="Chen A."/>
            <person name="Palaniappan K."/>
            <person name="Hauser L."/>
            <person name="Chang Y.J."/>
            <person name="Jefferies C.C."/>
            <person name="Saunders E."/>
            <person name="Brettin T."/>
            <person name="Detter J.C."/>
            <person name="Han C."/>
            <person name="Chain P."/>
            <person name="Bristow J."/>
            <person name="Eisen J.A."/>
            <person name="Markowitz V."/>
            <person name="Hugenholtz P."/>
            <person name="Kyrpides N.C."/>
            <person name="Klenk H.P."/>
            <person name="Lapidus A."/>
        </authorList>
    </citation>
    <scope>NUCLEOTIDE SEQUENCE [LARGE SCALE GENOMIC DNA]</scope>
    <source>
        <strain evidence="3">ATCC BAA-8 / DSM 12333 / NBRC 16432</strain>
    </source>
</reference>
<keyword evidence="3" id="KW-1185">Reference proteome</keyword>
<gene>
    <name evidence="2" type="ordered locus">Bcav_3923</name>
</gene>
<protein>
    <submittedName>
        <fullName evidence="2">Uncharacterized protein</fullName>
    </submittedName>
</protein>
<dbReference type="eggNOG" id="ENOG5033H27">
    <property type="taxonomic scope" value="Bacteria"/>
</dbReference>
<sequence length="89" mass="10162">MTEAQVWTMLGVFTTLLFGMMTILSTTFVRILRTETGRTNDRIEALDAKLDIRFDSLRVEMNARIDALDRDVGHLTRRMYGLGPGEPEI</sequence>